<organism evidence="1 2">
    <name type="scientific">Lichenibacterium minor</name>
    <dbReference type="NCBI Taxonomy" id="2316528"/>
    <lineage>
        <taxon>Bacteria</taxon>
        <taxon>Pseudomonadati</taxon>
        <taxon>Pseudomonadota</taxon>
        <taxon>Alphaproteobacteria</taxon>
        <taxon>Hyphomicrobiales</taxon>
        <taxon>Lichenihabitantaceae</taxon>
        <taxon>Lichenibacterium</taxon>
    </lineage>
</organism>
<proteinExistence type="predicted"/>
<protein>
    <submittedName>
        <fullName evidence="1">DUF1489 family protein</fullName>
    </submittedName>
</protein>
<dbReference type="Proteomes" id="UP000290759">
    <property type="component" value="Unassembled WGS sequence"/>
</dbReference>
<comment type="caution">
    <text evidence="1">The sequence shown here is derived from an EMBL/GenBank/DDBJ whole genome shotgun (WGS) entry which is preliminary data.</text>
</comment>
<reference evidence="1 2" key="1">
    <citation type="submission" date="2018-12" db="EMBL/GenBank/DDBJ databases">
        <authorList>
            <person name="Grouzdev D.S."/>
            <person name="Krutkina M.S."/>
        </authorList>
    </citation>
    <scope>NUCLEOTIDE SEQUENCE [LARGE SCALE GENOMIC DNA]</scope>
    <source>
        <strain evidence="1 2">RmlP026</strain>
    </source>
</reference>
<accession>A0A4Q2U3V0</accession>
<evidence type="ECO:0000313" key="1">
    <source>
        <dbReference type="EMBL" id="RYC31209.1"/>
    </source>
</evidence>
<keyword evidence="2" id="KW-1185">Reference proteome</keyword>
<dbReference type="OrthoDB" id="9798292at2"/>
<dbReference type="EMBL" id="QYBB01000016">
    <property type="protein sequence ID" value="RYC31209.1"/>
    <property type="molecule type" value="Genomic_DNA"/>
</dbReference>
<dbReference type="PIRSF" id="PIRSF032025">
    <property type="entry name" value="UCP032025"/>
    <property type="match status" value="1"/>
</dbReference>
<dbReference type="RefSeq" id="WP_129227711.1">
    <property type="nucleotide sequence ID" value="NZ_QYBB01000016.1"/>
</dbReference>
<dbReference type="Pfam" id="PF07370">
    <property type="entry name" value="DUF1489"/>
    <property type="match status" value="1"/>
</dbReference>
<reference evidence="1 2" key="2">
    <citation type="submission" date="2019-02" db="EMBL/GenBank/DDBJ databases">
        <title>'Lichenibacterium ramalinii' gen. nov. sp. nov., 'Lichenibacterium minor' gen. nov. sp. nov.</title>
        <authorList>
            <person name="Pankratov T."/>
        </authorList>
    </citation>
    <scope>NUCLEOTIDE SEQUENCE [LARGE SCALE GENOMIC DNA]</scope>
    <source>
        <strain evidence="1 2">RmlP026</strain>
    </source>
</reference>
<gene>
    <name evidence="1" type="ORF">D3273_15060</name>
</gene>
<dbReference type="InterPro" id="IPR008320">
    <property type="entry name" value="UCP032025"/>
</dbReference>
<evidence type="ECO:0000313" key="2">
    <source>
        <dbReference type="Proteomes" id="UP000290759"/>
    </source>
</evidence>
<name>A0A4Q2U3V0_9HYPH</name>
<sequence>MPLHLLKLCVGAESVADLEGWIAERLAEQRRLGQSAEQRHTTRMVPKRLAELLDGGSLFWVIKGQVAARQRFLDVRPFIDADGVGRCHLVLEPEVVPVETRPCRPFQGWRYLDPATAPRDAGGLGPELSALPDALRRELRDLGLI</sequence>
<dbReference type="AlphaFoldDB" id="A0A4Q2U3V0"/>